<dbReference type="PANTHER" id="PTHR47396:SF1">
    <property type="entry name" value="ATP-DEPENDENT HELICASE IRC3-RELATED"/>
    <property type="match status" value="1"/>
</dbReference>
<dbReference type="Pfam" id="PF04545">
    <property type="entry name" value="Sigma70_r4"/>
    <property type="match status" value="1"/>
</dbReference>
<dbReference type="GO" id="GO:0003677">
    <property type="term" value="F:DNA binding"/>
    <property type="evidence" value="ECO:0007669"/>
    <property type="project" value="InterPro"/>
</dbReference>
<name>A0A1F6VFA3_9BACT</name>
<dbReference type="PROSITE" id="PS51194">
    <property type="entry name" value="HELICASE_CTER"/>
    <property type="match status" value="1"/>
</dbReference>
<reference evidence="3 4" key="1">
    <citation type="journal article" date="2016" name="Nat. Commun.">
        <title>Thousands of microbial genomes shed light on interconnected biogeochemical processes in an aquifer system.</title>
        <authorList>
            <person name="Anantharaman K."/>
            <person name="Brown C.T."/>
            <person name="Hug L.A."/>
            <person name="Sharon I."/>
            <person name="Castelle C.J."/>
            <person name="Probst A.J."/>
            <person name="Thomas B.C."/>
            <person name="Singh A."/>
            <person name="Wilkins M.J."/>
            <person name="Karaoz U."/>
            <person name="Brodie E.L."/>
            <person name="Williams K.H."/>
            <person name="Hubbard S.S."/>
            <person name="Banfield J.F."/>
        </authorList>
    </citation>
    <scope>NUCLEOTIDE SEQUENCE [LARGE SCALE GENOMIC DNA]</scope>
</reference>
<dbReference type="SMART" id="SM00487">
    <property type="entry name" value="DEXDc"/>
    <property type="match status" value="1"/>
</dbReference>
<dbReference type="GO" id="GO:0005524">
    <property type="term" value="F:ATP binding"/>
    <property type="evidence" value="ECO:0007669"/>
    <property type="project" value="InterPro"/>
</dbReference>
<protein>
    <recommendedName>
        <fullName evidence="5">Helicase ATP-binding domain-containing protein</fullName>
    </recommendedName>
</protein>
<dbReference type="Gene3D" id="3.40.50.300">
    <property type="entry name" value="P-loop containing nucleotide triphosphate hydrolases"/>
    <property type="match status" value="2"/>
</dbReference>
<comment type="caution">
    <text evidence="3">The sequence shown here is derived from an EMBL/GenBank/DDBJ whole genome shotgun (WGS) entry which is preliminary data.</text>
</comment>
<dbReference type="InterPro" id="IPR013324">
    <property type="entry name" value="RNA_pol_sigma_r3/r4-like"/>
</dbReference>
<proteinExistence type="predicted"/>
<dbReference type="GO" id="GO:0016787">
    <property type="term" value="F:hydrolase activity"/>
    <property type="evidence" value="ECO:0007669"/>
    <property type="project" value="InterPro"/>
</dbReference>
<sequence length="858" mass="97121">MKEIWSRKLDSFKEEIKKVSSATGQSFDLSEDQRNKTLKEFKKTDRARLRAFISIINKLDEKEESGTSNDGEKVEAKFSKELKVLRILDSVDLFIKQYEKGEHSTLEPRQVESLVKIAAFLRSGKRRGYVELPTGLGKTVIFAELIEALKDVPDMKILVVGSGNINAIQNVQKVERFSGGEVGQYFADKKELHAKVTVCNYNGLRNAISNGSFKSGDFDLVLLDEVHDGLGKITQESINKTFKKETIIGFSATATYELLKGRTASDFLPIEIDKMGVVEAVKGNLLSAFNVEIIKVPIVLGGIRVRHGDYLPGELEKNINTKERNDLIVDSYISFYRREGSKTIAFCTGRQHTRDLASVFEAKGIKSGVLTGELDIDEREAVLQKWKNGEIEVLCGSKLSWQSLDETEATIGLNVKPSLSEKDVIQRGGRLLRRSQVRNNKRATIVEFLDEWRENNNRPVFYSEVLETAEAQPDKWTSDVSGTGLSEATPVLPEIIETASVSPVVEIPVEIKSSAINTTQEKEITDSGVVRYFDTNQVMEISNRNRKFRNEGYFEYAPKEWMSANIIAVEVGATTKEVDTIIFNVAKEISRNKFEKSSGVYLSSLGIKRIFYGPEILDKVYIHLIGSTRIEKIKSGTLEIARSFDELEKESLEKDHETQYERQIDLEYRDYDLLPSFTLEGDSLEDEEEGVNIGDISELHPEGEQIEGKLSDLIGYRYSIQGGKMGNYRSSLKKPKIERMLKQTERYGLHPVRGLRKNNLDFRSEIEEQEMEKIMMDIISSPDILTDRERTVVSMLYLNNEDEKNTQDIVGEHFGVTGSLIGGIRRRALRKIREAIDIYERTGKIAPDYAEAIRKPTI</sequence>
<dbReference type="SUPFAM" id="SSF52540">
    <property type="entry name" value="P-loop containing nucleoside triphosphate hydrolases"/>
    <property type="match status" value="1"/>
</dbReference>
<dbReference type="EMBL" id="MFTS01000004">
    <property type="protein sequence ID" value="OGI68246.1"/>
    <property type="molecule type" value="Genomic_DNA"/>
</dbReference>
<evidence type="ECO:0000259" key="1">
    <source>
        <dbReference type="PROSITE" id="PS51192"/>
    </source>
</evidence>
<dbReference type="InterPro" id="IPR027417">
    <property type="entry name" value="P-loop_NTPase"/>
</dbReference>
<dbReference type="Gene3D" id="1.10.10.10">
    <property type="entry name" value="Winged helix-like DNA-binding domain superfamily/Winged helix DNA-binding domain"/>
    <property type="match status" value="1"/>
</dbReference>
<evidence type="ECO:0000259" key="2">
    <source>
        <dbReference type="PROSITE" id="PS51194"/>
    </source>
</evidence>
<dbReference type="AlphaFoldDB" id="A0A1F6VFA3"/>
<dbReference type="Proteomes" id="UP000178235">
    <property type="component" value="Unassembled WGS sequence"/>
</dbReference>
<feature type="domain" description="Helicase C-terminal" evidence="2">
    <location>
        <begin position="328"/>
        <end position="481"/>
    </location>
</feature>
<dbReference type="InterPro" id="IPR006935">
    <property type="entry name" value="Helicase/UvrB_N"/>
</dbReference>
<evidence type="ECO:0000313" key="4">
    <source>
        <dbReference type="Proteomes" id="UP000178235"/>
    </source>
</evidence>
<gene>
    <name evidence="3" type="ORF">A2738_02150</name>
</gene>
<evidence type="ECO:0000313" key="3">
    <source>
        <dbReference type="EMBL" id="OGI68246.1"/>
    </source>
</evidence>
<dbReference type="Pfam" id="PF00271">
    <property type="entry name" value="Helicase_C"/>
    <property type="match status" value="1"/>
</dbReference>
<dbReference type="PROSITE" id="PS51192">
    <property type="entry name" value="HELICASE_ATP_BIND_1"/>
    <property type="match status" value="1"/>
</dbReference>
<dbReference type="Pfam" id="PF04851">
    <property type="entry name" value="ResIII"/>
    <property type="match status" value="1"/>
</dbReference>
<dbReference type="InterPro" id="IPR001650">
    <property type="entry name" value="Helicase_C-like"/>
</dbReference>
<dbReference type="GO" id="GO:0005829">
    <property type="term" value="C:cytosol"/>
    <property type="evidence" value="ECO:0007669"/>
    <property type="project" value="TreeGrafter"/>
</dbReference>
<dbReference type="SMART" id="SM00490">
    <property type="entry name" value="HELICc"/>
    <property type="match status" value="1"/>
</dbReference>
<dbReference type="GO" id="GO:0006352">
    <property type="term" value="P:DNA-templated transcription initiation"/>
    <property type="evidence" value="ECO:0007669"/>
    <property type="project" value="InterPro"/>
</dbReference>
<dbReference type="PANTHER" id="PTHR47396">
    <property type="entry name" value="TYPE I RESTRICTION ENZYME ECOKI R PROTEIN"/>
    <property type="match status" value="1"/>
</dbReference>
<dbReference type="InterPro" id="IPR036388">
    <property type="entry name" value="WH-like_DNA-bd_sf"/>
</dbReference>
<accession>A0A1F6VFA3</accession>
<evidence type="ECO:0008006" key="5">
    <source>
        <dbReference type="Google" id="ProtNLM"/>
    </source>
</evidence>
<dbReference type="SUPFAM" id="SSF88659">
    <property type="entry name" value="Sigma3 and sigma4 domains of RNA polymerase sigma factors"/>
    <property type="match status" value="1"/>
</dbReference>
<feature type="domain" description="Helicase ATP-binding" evidence="1">
    <location>
        <begin position="119"/>
        <end position="272"/>
    </location>
</feature>
<organism evidence="3 4">
    <name type="scientific">Candidatus Nomurabacteria bacterium RIFCSPHIGHO2_01_FULL_42_15</name>
    <dbReference type="NCBI Taxonomy" id="1801742"/>
    <lineage>
        <taxon>Bacteria</taxon>
        <taxon>Candidatus Nomuraibacteriota</taxon>
    </lineage>
</organism>
<dbReference type="InterPro" id="IPR007630">
    <property type="entry name" value="RNA_pol_sigma70_r4"/>
</dbReference>
<dbReference type="InterPro" id="IPR014001">
    <property type="entry name" value="Helicase_ATP-bd"/>
</dbReference>
<dbReference type="InterPro" id="IPR050742">
    <property type="entry name" value="Helicase_Restrict-Modif_Enz"/>
</dbReference>
<dbReference type="GO" id="GO:0003700">
    <property type="term" value="F:DNA-binding transcription factor activity"/>
    <property type="evidence" value="ECO:0007669"/>
    <property type="project" value="InterPro"/>
</dbReference>